<dbReference type="InterPro" id="IPR013806">
    <property type="entry name" value="Kringle-like"/>
</dbReference>
<keyword evidence="6" id="KW-0378">Hydrolase</keyword>
<organism evidence="6 7">
    <name type="scientific">Crotalus adamanteus</name>
    <name type="common">Eastern diamondback rattlesnake</name>
    <dbReference type="NCBI Taxonomy" id="8729"/>
    <lineage>
        <taxon>Eukaryota</taxon>
        <taxon>Metazoa</taxon>
        <taxon>Chordata</taxon>
        <taxon>Craniata</taxon>
        <taxon>Vertebrata</taxon>
        <taxon>Euteleostomi</taxon>
        <taxon>Lepidosauria</taxon>
        <taxon>Squamata</taxon>
        <taxon>Bifurcata</taxon>
        <taxon>Unidentata</taxon>
        <taxon>Episquamata</taxon>
        <taxon>Toxicofera</taxon>
        <taxon>Serpentes</taxon>
        <taxon>Colubroidea</taxon>
        <taxon>Viperidae</taxon>
        <taxon>Crotalinae</taxon>
        <taxon>Crotalus</taxon>
    </lineage>
</organism>
<dbReference type="SUPFAM" id="SSF57440">
    <property type="entry name" value="Kringle-like"/>
    <property type="match status" value="1"/>
</dbReference>
<gene>
    <name evidence="6" type="ORF">NXF25_020486</name>
</gene>
<keyword evidence="7" id="KW-1185">Reference proteome</keyword>
<dbReference type="InterPro" id="IPR036943">
    <property type="entry name" value="FN_type2_sf"/>
</dbReference>
<keyword evidence="1" id="KW-0677">Repeat</keyword>
<evidence type="ECO:0000256" key="1">
    <source>
        <dbReference type="ARBA" id="ARBA00022737"/>
    </source>
</evidence>
<accession>A0AAW1B4S9</accession>
<evidence type="ECO:0000313" key="6">
    <source>
        <dbReference type="EMBL" id="KAK9397125.1"/>
    </source>
</evidence>
<dbReference type="Gene3D" id="2.10.10.10">
    <property type="entry name" value="Fibronectin, type II, collagen-binding"/>
    <property type="match status" value="1"/>
</dbReference>
<protein>
    <submittedName>
        <fullName evidence="6">MMP9: Matrix metalloproteinase-9</fullName>
    </submittedName>
</protein>
<proteinExistence type="predicted"/>
<dbReference type="Pfam" id="PF00040">
    <property type="entry name" value="fn2"/>
    <property type="match status" value="1"/>
</dbReference>
<evidence type="ECO:0000256" key="2">
    <source>
        <dbReference type="ARBA" id="ARBA00023157"/>
    </source>
</evidence>
<dbReference type="SMART" id="SM00059">
    <property type="entry name" value="FN2"/>
    <property type="match status" value="1"/>
</dbReference>
<keyword evidence="6" id="KW-0645">Protease</keyword>
<comment type="caution">
    <text evidence="6">The sequence shown here is derived from an EMBL/GenBank/DDBJ whole genome shotgun (WGS) entry which is preliminary data.</text>
</comment>
<keyword evidence="2" id="KW-1015">Disulfide bond</keyword>
<dbReference type="EMBL" id="JAOTOJ010000008">
    <property type="protein sequence ID" value="KAK9397125.1"/>
    <property type="molecule type" value="Genomic_DNA"/>
</dbReference>
<sequence>MKLWLGCHVELCADIKSSPMGPIFPFLRKGRFYSSCTTDGESNGKSWYSLSSSYDVDPKWDLFCYHFSKMIPHINVITTIKSYYDSNDNNNKDDVDNKNSYYVDSDDNNDNNNKNNKNLFQNNLV</sequence>
<comment type="caution">
    <text evidence="3">Lacks conserved residue(s) required for the propagation of feature annotation.</text>
</comment>
<evidence type="ECO:0000256" key="3">
    <source>
        <dbReference type="PROSITE-ProRule" id="PRU00479"/>
    </source>
</evidence>
<evidence type="ECO:0000259" key="5">
    <source>
        <dbReference type="PROSITE" id="PS51092"/>
    </source>
</evidence>
<reference evidence="6 7" key="1">
    <citation type="journal article" date="2024" name="Proc. Natl. Acad. Sci. U.S.A.">
        <title>The genetic regulatory architecture and epigenomic basis for age-related changes in rattlesnake venom.</title>
        <authorList>
            <person name="Hogan M.P."/>
            <person name="Holding M.L."/>
            <person name="Nystrom G.S."/>
            <person name="Colston T.J."/>
            <person name="Bartlett D.A."/>
            <person name="Mason A.J."/>
            <person name="Ellsworth S.A."/>
            <person name="Rautsaw R.M."/>
            <person name="Lawrence K.C."/>
            <person name="Strickland J.L."/>
            <person name="He B."/>
            <person name="Fraser P."/>
            <person name="Margres M.J."/>
            <person name="Gilbert D.M."/>
            <person name="Gibbs H.L."/>
            <person name="Parkinson C.L."/>
            <person name="Rokyta D.R."/>
        </authorList>
    </citation>
    <scope>NUCLEOTIDE SEQUENCE [LARGE SCALE GENOMIC DNA]</scope>
    <source>
        <strain evidence="6">DRR0105</strain>
    </source>
</reference>
<feature type="domain" description="Fibronectin type-II" evidence="5">
    <location>
        <begin position="17"/>
        <end position="65"/>
    </location>
</feature>
<dbReference type="AlphaFoldDB" id="A0AAW1B4S9"/>
<name>A0AAW1B4S9_CROAD</name>
<evidence type="ECO:0000256" key="4">
    <source>
        <dbReference type="SAM" id="MobiDB-lite"/>
    </source>
</evidence>
<feature type="region of interest" description="Disordered" evidence="4">
    <location>
        <begin position="88"/>
        <end position="125"/>
    </location>
</feature>
<dbReference type="Proteomes" id="UP001474421">
    <property type="component" value="Unassembled WGS sequence"/>
</dbReference>
<dbReference type="GO" id="GO:0008237">
    <property type="term" value="F:metallopeptidase activity"/>
    <property type="evidence" value="ECO:0007669"/>
    <property type="project" value="UniProtKB-KW"/>
</dbReference>
<dbReference type="InterPro" id="IPR000562">
    <property type="entry name" value="FN_type2_dom"/>
</dbReference>
<dbReference type="PROSITE" id="PS51092">
    <property type="entry name" value="FN2_2"/>
    <property type="match status" value="1"/>
</dbReference>
<keyword evidence="6" id="KW-0482">Metalloprotease</keyword>
<evidence type="ECO:0000313" key="7">
    <source>
        <dbReference type="Proteomes" id="UP001474421"/>
    </source>
</evidence>